<proteinExistence type="predicted"/>
<organism evidence="1 2">
    <name type="scientific">Enterobacter asburiae</name>
    <dbReference type="NCBI Taxonomy" id="61645"/>
    <lineage>
        <taxon>Bacteria</taxon>
        <taxon>Pseudomonadati</taxon>
        <taxon>Pseudomonadota</taxon>
        <taxon>Gammaproteobacteria</taxon>
        <taxon>Enterobacterales</taxon>
        <taxon>Enterobacteriaceae</taxon>
        <taxon>Enterobacter</taxon>
        <taxon>Enterobacter cloacae complex</taxon>
    </lineage>
</organism>
<gene>
    <name evidence="1" type="ORF">NCTC12123_00519</name>
</gene>
<sequence>MNIAPPVKVTDNPTSQLECVMVWIWDRHGHAEQPEGQNGDKASDKNGAIRRVRFQQAEVEQPGFFDS</sequence>
<protein>
    <submittedName>
        <fullName evidence="1">Uncharacterized protein</fullName>
    </submittedName>
</protein>
<dbReference type="EMBL" id="UFYI01000007">
    <property type="protein sequence ID" value="STD18350.1"/>
    <property type="molecule type" value="Genomic_DNA"/>
</dbReference>
<dbReference type="Proteomes" id="UP000255163">
    <property type="component" value="Unassembled WGS sequence"/>
</dbReference>
<reference evidence="1 2" key="1">
    <citation type="submission" date="2018-06" db="EMBL/GenBank/DDBJ databases">
        <authorList>
            <consortium name="Pathogen Informatics"/>
            <person name="Doyle S."/>
        </authorList>
    </citation>
    <scope>NUCLEOTIDE SEQUENCE [LARGE SCALE GENOMIC DNA]</scope>
    <source>
        <strain evidence="1 2">NCTC12123</strain>
    </source>
</reference>
<dbReference type="AlphaFoldDB" id="A0A376F4I0"/>
<evidence type="ECO:0000313" key="1">
    <source>
        <dbReference type="EMBL" id="STD18350.1"/>
    </source>
</evidence>
<name>A0A376F4I0_ENTAS</name>
<evidence type="ECO:0000313" key="2">
    <source>
        <dbReference type="Proteomes" id="UP000255163"/>
    </source>
</evidence>
<accession>A0A376F4I0</accession>